<dbReference type="InterPro" id="IPR041698">
    <property type="entry name" value="Methyltransf_25"/>
</dbReference>
<dbReference type="PATRIC" id="fig|1237149.3.peg.2519"/>
<dbReference type="EMBL" id="AMZN01000040">
    <property type="protein sequence ID" value="ELR71423.1"/>
    <property type="molecule type" value="Genomic_DNA"/>
</dbReference>
<dbReference type="Gene3D" id="3.40.50.150">
    <property type="entry name" value="Vaccinia Virus protein VP39"/>
    <property type="match status" value="1"/>
</dbReference>
<dbReference type="Proteomes" id="UP000011135">
    <property type="component" value="Unassembled WGS sequence"/>
</dbReference>
<accession>L8JT80</accession>
<dbReference type="Pfam" id="PF13649">
    <property type="entry name" value="Methyltransf_25"/>
    <property type="match status" value="1"/>
</dbReference>
<dbReference type="GO" id="GO:0008168">
    <property type="term" value="F:methyltransferase activity"/>
    <property type="evidence" value="ECO:0007669"/>
    <property type="project" value="UniProtKB-KW"/>
</dbReference>
<gene>
    <name evidence="3" type="ORF">C900_02764</name>
</gene>
<dbReference type="OrthoDB" id="9811589at2"/>
<dbReference type="STRING" id="1237149.C900_02764"/>
<keyword evidence="4" id="KW-1185">Reference proteome</keyword>
<evidence type="ECO:0000256" key="1">
    <source>
        <dbReference type="ARBA" id="ARBA00022679"/>
    </source>
</evidence>
<dbReference type="SUPFAM" id="SSF53335">
    <property type="entry name" value="S-adenosyl-L-methionine-dependent methyltransferases"/>
    <property type="match status" value="1"/>
</dbReference>
<sequence length="245" mass="29022">MEEKLEWFGEWFDSPYYHILYKHRDYEEAKEFLDNLVQYLHITEMHKVLDLACGKGRHSIYLNRKGFDVVGVDLSEQNIDHAGTFENERLHFFIHDMREVFASGQFDFILNMFTSFGYFESEVENEKAICAAAEALKPGGKLVIDFLNPYVVVHNLVPSEDKQVEGINFRINRKLSGDGYIVKDIQFRDNGHHYHYQERVKAIRRIEFLDYFRKAGLRLVEIFGDYHLNAYQKDSSERMIFIVQK</sequence>
<dbReference type="InterPro" id="IPR029063">
    <property type="entry name" value="SAM-dependent_MTases_sf"/>
</dbReference>
<evidence type="ECO:0000313" key="4">
    <source>
        <dbReference type="Proteomes" id="UP000011135"/>
    </source>
</evidence>
<keyword evidence="3" id="KW-0489">Methyltransferase</keyword>
<protein>
    <submittedName>
        <fullName evidence="3">Methyltransferase, putative</fullName>
    </submittedName>
</protein>
<reference evidence="3 4" key="1">
    <citation type="submission" date="2012-12" db="EMBL/GenBank/DDBJ databases">
        <title>Genome assembly of Fulvivirga imtechensis AK7.</title>
        <authorList>
            <person name="Nupur N."/>
            <person name="Khatri I."/>
            <person name="Kumar R."/>
            <person name="Subramanian S."/>
            <person name="Pinnaka A."/>
        </authorList>
    </citation>
    <scope>NUCLEOTIDE SEQUENCE [LARGE SCALE GENOMIC DNA]</scope>
    <source>
        <strain evidence="3 4">AK7</strain>
    </source>
</reference>
<dbReference type="AlphaFoldDB" id="L8JT80"/>
<keyword evidence="1 3" id="KW-0808">Transferase</keyword>
<evidence type="ECO:0000259" key="2">
    <source>
        <dbReference type="Pfam" id="PF13649"/>
    </source>
</evidence>
<comment type="caution">
    <text evidence="3">The sequence shown here is derived from an EMBL/GenBank/DDBJ whole genome shotgun (WGS) entry which is preliminary data.</text>
</comment>
<dbReference type="GO" id="GO:0032259">
    <property type="term" value="P:methylation"/>
    <property type="evidence" value="ECO:0007669"/>
    <property type="project" value="UniProtKB-KW"/>
</dbReference>
<proteinExistence type="predicted"/>
<dbReference type="PANTHER" id="PTHR43861">
    <property type="entry name" value="TRANS-ACONITATE 2-METHYLTRANSFERASE-RELATED"/>
    <property type="match status" value="1"/>
</dbReference>
<dbReference type="Gene3D" id="2.20.25.110">
    <property type="entry name" value="S-adenosyl-L-methionine-dependent methyltransferases"/>
    <property type="match status" value="1"/>
</dbReference>
<dbReference type="eggNOG" id="COG2227">
    <property type="taxonomic scope" value="Bacteria"/>
</dbReference>
<dbReference type="CDD" id="cd02440">
    <property type="entry name" value="AdoMet_MTases"/>
    <property type="match status" value="1"/>
</dbReference>
<evidence type="ECO:0000313" key="3">
    <source>
        <dbReference type="EMBL" id="ELR71423.1"/>
    </source>
</evidence>
<feature type="domain" description="Methyltransferase" evidence="2">
    <location>
        <begin position="48"/>
        <end position="140"/>
    </location>
</feature>
<dbReference type="RefSeq" id="WP_009580067.1">
    <property type="nucleotide sequence ID" value="NZ_AMZN01000040.1"/>
</dbReference>
<name>L8JT80_9BACT</name>
<organism evidence="3 4">
    <name type="scientific">Fulvivirga imtechensis AK7</name>
    <dbReference type="NCBI Taxonomy" id="1237149"/>
    <lineage>
        <taxon>Bacteria</taxon>
        <taxon>Pseudomonadati</taxon>
        <taxon>Bacteroidota</taxon>
        <taxon>Cytophagia</taxon>
        <taxon>Cytophagales</taxon>
        <taxon>Fulvivirgaceae</taxon>
        <taxon>Fulvivirga</taxon>
    </lineage>
</organism>